<feature type="transmembrane region" description="Helical" evidence="9">
    <location>
        <begin position="93"/>
        <end position="115"/>
    </location>
</feature>
<dbReference type="AlphaFoldDB" id="A0A848P6J4"/>
<dbReference type="SUPFAM" id="SSF47384">
    <property type="entry name" value="Homodimeric domain of signal transducing histidine kinase"/>
    <property type="match status" value="1"/>
</dbReference>
<feature type="transmembrane region" description="Helical" evidence="9">
    <location>
        <begin position="135"/>
        <end position="154"/>
    </location>
</feature>
<evidence type="ECO:0000256" key="2">
    <source>
        <dbReference type="ARBA" id="ARBA00012438"/>
    </source>
</evidence>
<keyword evidence="7" id="KW-0067">ATP-binding</keyword>
<evidence type="ECO:0000259" key="10">
    <source>
        <dbReference type="PROSITE" id="PS50109"/>
    </source>
</evidence>
<dbReference type="EMBL" id="JABBZM010000025">
    <property type="protein sequence ID" value="NMV40803.1"/>
    <property type="molecule type" value="Genomic_DNA"/>
</dbReference>
<keyword evidence="9" id="KW-1133">Transmembrane helix</keyword>
<dbReference type="Pfam" id="PF02518">
    <property type="entry name" value="HATPase_c"/>
    <property type="match status" value="1"/>
</dbReference>
<dbReference type="PANTHER" id="PTHR43065:SF10">
    <property type="entry name" value="PEROXIDE STRESS-ACTIVATED HISTIDINE KINASE MAK3"/>
    <property type="match status" value="1"/>
</dbReference>
<accession>A0A848P6J4</accession>
<dbReference type="EC" id="2.7.13.3" evidence="2"/>
<organism evidence="11 12">
    <name type="scientific">Ralstonia insidiosa</name>
    <dbReference type="NCBI Taxonomy" id="190721"/>
    <lineage>
        <taxon>Bacteria</taxon>
        <taxon>Pseudomonadati</taxon>
        <taxon>Pseudomonadota</taxon>
        <taxon>Betaproteobacteria</taxon>
        <taxon>Burkholderiales</taxon>
        <taxon>Burkholderiaceae</taxon>
        <taxon>Ralstonia</taxon>
    </lineage>
</organism>
<dbReference type="InterPro" id="IPR004358">
    <property type="entry name" value="Sig_transdc_His_kin-like_C"/>
</dbReference>
<comment type="caution">
    <text evidence="11">The sequence shown here is derived from an EMBL/GenBank/DDBJ whole genome shotgun (WGS) entry which is preliminary data.</text>
</comment>
<name>A0A848P6J4_9RALS</name>
<proteinExistence type="predicted"/>
<dbReference type="Pfam" id="PF16927">
    <property type="entry name" value="HisKA_7TM"/>
    <property type="match status" value="1"/>
</dbReference>
<evidence type="ECO:0000256" key="1">
    <source>
        <dbReference type="ARBA" id="ARBA00000085"/>
    </source>
</evidence>
<feature type="domain" description="Histidine kinase" evidence="10">
    <location>
        <begin position="224"/>
        <end position="459"/>
    </location>
</feature>
<dbReference type="SUPFAM" id="SSF55874">
    <property type="entry name" value="ATPase domain of HSP90 chaperone/DNA topoisomerase II/histidine kinase"/>
    <property type="match status" value="1"/>
</dbReference>
<evidence type="ECO:0000256" key="7">
    <source>
        <dbReference type="ARBA" id="ARBA00022840"/>
    </source>
</evidence>
<dbReference type="Proteomes" id="UP000575469">
    <property type="component" value="Unassembled WGS sequence"/>
</dbReference>
<dbReference type="InterPro" id="IPR005467">
    <property type="entry name" value="His_kinase_dom"/>
</dbReference>
<feature type="transmembrane region" description="Helical" evidence="9">
    <location>
        <begin position="62"/>
        <end position="81"/>
    </location>
</feature>
<dbReference type="InterPro" id="IPR036890">
    <property type="entry name" value="HATPase_C_sf"/>
</dbReference>
<feature type="transmembrane region" description="Helical" evidence="9">
    <location>
        <begin position="29"/>
        <end position="50"/>
    </location>
</feature>
<keyword evidence="9" id="KW-0472">Membrane</keyword>
<dbReference type="PROSITE" id="PS50109">
    <property type="entry name" value="HIS_KIN"/>
    <property type="match status" value="1"/>
</dbReference>
<evidence type="ECO:0000256" key="8">
    <source>
        <dbReference type="ARBA" id="ARBA00023012"/>
    </source>
</evidence>
<comment type="catalytic activity">
    <reaction evidence="1">
        <text>ATP + protein L-histidine = ADP + protein N-phospho-L-histidine.</text>
        <dbReference type="EC" id="2.7.13.3"/>
    </reaction>
</comment>
<feature type="transmembrane region" description="Helical" evidence="9">
    <location>
        <begin position="191"/>
        <end position="211"/>
    </location>
</feature>
<evidence type="ECO:0000256" key="4">
    <source>
        <dbReference type="ARBA" id="ARBA00022679"/>
    </source>
</evidence>
<dbReference type="GO" id="GO:0005524">
    <property type="term" value="F:ATP binding"/>
    <property type="evidence" value="ECO:0007669"/>
    <property type="project" value="UniProtKB-KW"/>
</dbReference>
<gene>
    <name evidence="11" type="ORF">HGR00_23095</name>
</gene>
<dbReference type="RefSeq" id="WP_169341357.1">
    <property type="nucleotide sequence ID" value="NZ_JABBZM010000025.1"/>
</dbReference>
<evidence type="ECO:0000313" key="11">
    <source>
        <dbReference type="EMBL" id="NMV40803.1"/>
    </source>
</evidence>
<dbReference type="PRINTS" id="PR00344">
    <property type="entry name" value="BCTRLSENSOR"/>
</dbReference>
<dbReference type="SMART" id="SM00387">
    <property type="entry name" value="HATPase_c"/>
    <property type="match status" value="1"/>
</dbReference>
<dbReference type="InterPro" id="IPR031621">
    <property type="entry name" value="HisKA_7TM"/>
</dbReference>
<reference evidence="11 12" key="1">
    <citation type="submission" date="2020-04" db="EMBL/GenBank/DDBJ databases">
        <title>Ralstonia insidiosa genome sequencing and assembly.</title>
        <authorList>
            <person name="Martins R.C.R."/>
            <person name="Perdigao-Neto L.V."/>
            <person name="Levin A.S.S."/>
            <person name="Costa S.F."/>
        </authorList>
    </citation>
    <scope>NUCLEOTIDE SEQUENCE [LARGE SCALE GENOMIC DNA]</scope>
    <source>
        <strain evidence="11 12">5047</strain>
    </source>
</reference>
<dbReference type="PANTHER" id="PTHR43065">
    <property type="entry name" value="SENSOR HISTIDINE KINASE"/>
    <property type="match status" value="1"/>
</dbReference>
<sequence length="461" mass="50976">MYALFPAFVSSLFLFYGAYVLTTRGRTRASIAFFGMTVLTCLWQGIWAFLFQTHDIGTAQVLAKLGWIAILVMPTMLYHFAVEVAESPNEQRWLIGAYALDAALIALLMTTNLVIDGVQHFHFGFYPKAGPLEAVHIVETTVLVSRGMWLLYLGQQHATAEKRKRLLTCLFGVGLISLSAVDYAVNYGAAFYPPGVLPLAVALGIIAVGVVKFDLMRPYALAATVAHEVRTPLTTIRLQAAEIARAWPDLYRGYQLAIDNGLCQPPAHPAMLERVSKLAGAISSEVASAHSVIEMALASVTLERLDRRTFAAHSLRECVEMAVAQYPFQTGERERVHVQEFNADWRFLGSDTLLMYVLFNLLKNALHAIQIARKGQIEITARQEGDSYVLAVRDSATGIPPSVQRRIFDPFFSTKHVGKGSGVGLTFCRRVMQAFGGRIHCESVVGEYTLFSMRFPQPPAI</sequence>
<keyword evidence="3" id="KW-0597">Phosphoprotein</keyword>
<dbReference type="InterPro" id="IPR003661">
    <property type="entry name" value="HisK_dim/P_dom"/>
</dbReference>
<dbReference type="Gene3D" id="3.30.565.10">
    <property type="entry name" value="Histidine kinase-like ATPase, C-terminal domain"/>
    <property type="match status" value="1"/>
</dbReference>
<dbReference type="CDD" id="cd00082">
    <property type="entry name" value="HisKA"/>
    <property type="match status" value="1"/>
</dbReference>
<evidence type="ECO:0000313" key="12">
    <source>
        <dbReference type="Proteomes" id="UP000575469"/>
    </source>
</evidence>
<dbReference type="InterPro" id="IPR003594">
    <property type="entry name" value="HATPase_dom"/>
</dbReference>
<keyword evidence="5" id="KW-0547">Nucleotide-binding</keyword>
<evidence type="ECO:0000256" key="6">
    <source>
        <dbReference type="ARBA" id="ARBA00022777"/>
    </source>
</evidence>
<dbReference type="GO" id="GO:0000155">
    <property type="term" value="F:phosphorelay sensor kinase activity"/>
    <property type="evidence" value="ECO:0007669"/>
    <property type="project" value="InterPro"/>
</dbReference>
<evidence type="ECO:0000256" key="9">
    <source>
        <dbReference type="SAM" id="Phobius"/>
    </source>
</evidence>
<evidence type="ECO:0000256" key="3">
    <source>
        <dbReference type="ARBA" id="ARBA00022553"/>
    </source>
</evidence>
<keyword evidence="9" id="KW-0812">Transmembrane</keyword>
<evidence type="ECO:0000256" key="5">
    <source>
        <dbReference type="ARBA" id="ARBA00022741"/>
    </source>
</evidence>
<keyword evidence="8" id="KW-0902">Two-component regulatory system</keyword>
<feature type="transmembrane region" description="Helical" evidence="9">
    <location>
        <begin position="166"/>
        <end position="185"/>
    </location>
</feature>
<keyword evidence="4" id="KW-0808">Transferase</keyword>
<dbReference type="InterPro" id="IPR036097">
    <property type="entry name" value="HisK_dim/P_sf"/>
</dbReference>
<protein>
    <recommendedName>
        <fullName evidence="2">histidine kinase</fullName>
        <ecNumber evidence="2">2.7.13.3</ecNumber>
    </recommendedName>
</protein>
<keyword evidence="6" id="KW-0418">Kinase</keyword>
<feature type="transmembrane region" description="Helical" evidence="9">
    <location>
        <begin position="6"/>
        <end position="22"/>
    </location>
</feature>